<evidence type="ECO:0000256" key="7">
    <source>
        <dbReference type="ARBA" id="ARBA00023136"/>
    </source>
</evidence>
<dbReference type="PANTHER" id="PTHR13929">
    <property type="entry name" value="1,4-DIHYDROXY-2-NAPHTHOATE OCTAPRENYLTRANSFERASE"/>
    <property type="match status" value="1"/>
</dbReference>
<dbReference type="InterPro" id="IPR026046">
    <property type="entry name" value="UBIAD1"/>
</dbReference>
<gene>
    <name evidence="9" type="primary">menA</name>
    <name evidence="9" type="ORF">PML95_02055</name>
</gene>
<evidence type="ECO:0000256" key="4">
    <source>
        <dbReference type="ARBA" id="ARBA00022679"/>
    </source>
</evidence>
<evidence type="ECO:0000313" key="10">
    <source>
        <dbReference type="Proteomes" id="UP001179600"/>
    </source>
</evidence>
<dbReference type="GO" id="GO:0042371">
    <property type="term" value="P:vitamin K biosynthetic process"/>
    <property type="evidence" value="ECO:0007669"/>
    <property type="project" value="TreeGrafter"/>
</dbReference>
<comment type="pathway">
    <text evidence="2">Quinol/quinone metabolism; menaquinone biosynthesis.</text>
</comment>
<dbReference type="Gene3D" id="1.10.357.140">
    <property type="entry name" value="UbiA prenyltransferase"/>
    <property type="match status" value="1"/>
</dbReference>
<reference evidence="9" key="1">
    <citation type="submission" date="2023-01" db="EMBL/GenBank/DDBJ databases">
        <title>Oxazolidinone resistance genes in florfenicol resistant enterococci from beef cattle and veal calves at slaughter.</title>
        <authorList>
            <person name="Biggel M."/>
        </authorList>
    </citation>
    <scope>NUCLEOTIDE SEQUENCE</scope>
    <source>
        <strain evidence="9">K204-1</strain>
    </source>
</reference>
<evidence type="ECO:0000256" key="2">
    <source>
        <dbReference type="ARBA" id="ARBA00004863"/>
    </source>
</evidence>
<keyword evidence="4 9" id="KW-0808">Transferase</keyword>
<sequence length="313" mass="36089">MTVKVFLKLVEIQTKLASLFPFLIGVLFSMVYFHSFHPMNTLIFFIGMLLFDMATTAINNFMDYKKAKDDVYKYQVNIVGQAGLRDKQVRRLIYSMIGISFIIGLILTYQTGWLMLVMGGVACFIGIFYTFGPVPLSRMPLGEIFSGVTMGFGIFIMTIYINTYQQRFVYLDLHDWQFTVFGDFRQLIPIAWASLPMIFSIANIMLANNLCDLEEDIQNHRYTLPYYIGKENGVRLFNFLAYSPYLTILVGIFFGVYHWIVLGVWLTFPLTRKLTQQFNQKQIKSETFVVSIKNLVLLNAAQVVTLALSLWLV</sequence>
<evidence type="ECO:0000256" key="5">
    <source>
        <dbReference type="ARBA" id="ARBA00022692"/>
    </source>
</evidence>
<proteinExistence type="predicted"/>
<feature type="transmembrane region" description="Helical" evidence="8">
    <location>
        <begin position="92"/>
        <end position="109"/>
    </location>
</feature>
<organism evidence="9 10">
    <name type="scientific">Vagococcus lutrae</name>
    <dbReference type="NCBI Taxonomy" id="81947"/>
    <lineage>
        <taxon>Bacteria</taxon>
        <taxon>Bacillati</taxon>
        <taxon>Bacillota</taxon>
        <taxon>Bacilli</taxon>
        <taxon>Lactobacillales</taxon>
        <taxon>Enterococcaceae</taxon>
        <taxon>Vagococcus</taxon>
    </lineage>
</organism>
<dbReference type="PANTHER" id="PTHR13929:SF0">
    <property type="entry name" value="UBIA PRENYLTRANSFERASE DOMAIN-CONTAINING PROTEIN 1"/>
    <property type="match status" value="1"/>
</dbReference>
<keyword evidence="7 8" id="KW-0472">Membrane</keyword>
<keyword evidence="6 8" id="KW-1133">Transmembrane helix</keyword>
<feature type="transmembrane region" description="Helical" evidence="8">
    <location>
        <begin position="42"/>
        <end position="62"/>
    </location>
</feature>
<feature type="transmembrane region" description="Helical" evidence="8">
    <location>
        <begin position="144"/>
        <end position="161"/>
    </location>
</feature>
<dbReference type="GO" id="GO:0009234">
    <property type="term" value="P:menaquinone biosynthetic process"/>
    <property type="evidence" value="ECO:0007669"/>
    <property type="project" value="UniProtKB-KW"/>
</dbReference>
<name>A0AAE9XPD0_9ENTE</name>
<evidence type="ECO:0000256" key="1">
    <source>
        <dbReference type="ARBA" id="ARBA00004141"/>
    </source>
</evidence>
<dbReference type="InterPro" id="IPR044878">
    <property type="entry name" value="UbiA_sf"/>
</dbReference>
<dbReference type="PIRSF" id="PIRSF005355">
    <property type="entry name" value="UBIAD1"/>
    <property type="match status" value="1"/>
</dbReference>
<dbReference type="RefSeq" id="WP_272163489.1">
    <property type="nucleotide sequence ID" value="NZ_CP116507.1"/>
</dbReference>
<protein>
    <submittedName>
        <fullName evidence="9">1,4-dihydroxy-2-naphthoate polyprenyltransferase</fullName>
        <ecNumber evidence="9">2.5.1.74</ecNumber>
    </submittedName>
</protein>
<dbReference type="EMBL" id="CP116507">
    <property type="protein sequence ID" value="WCG23054.1"/>
    <property type="molecule type" value="Genomic_DNA"/>
</dbReference>
<dbReference type="GO" id="GO:0046428">
    <property type="term" value="F:1,4-dihydroxy-2-naphthoate polyprenyltransferase activity"/>
    <property type="evidence" value="ECO:0007669"/>
    <property type="project" value="UniProtKB-EC"/>
</dbReference>
<feature type="transmembrane region" description="Helical" evidence="8">
    <location>
        <begin position="115"/>
        <end position="132"/>
    </location>
</feature>
<evidence type="ECO:0000256" key="3">
    <source>
        <dbReference type="ARBA" id="ARBA00022428"/>
    </source>
</evidence>
<evidence type="ECO:0000256" key="8">
    <source>
        <dbReference type="SAM" id="Phobius"/>
    </source>
</evidence>
<dbReference type="InterPro" id="IPR000537">
    <property type="entry name" value="UbiA_prenyltransferase"/>
</dbReference>
<evidence type="ECO:0000313" key="9">
    <source>
        <dbReference type="EMBL" id="WCG23054.1"/>
    </source>
</evidence>
<keyword evidence="5 8" id="KW-0812">Transmembrane</keyword>
<accession>A0AAE9XPD0</accession>
<dbReference type="CDD" id="cd13962">
    <property type="entry name" value="PT_UbiA_UBIAD1"/>
    <property type="match status" value="1"/>
</dbReference>
<dbReference type="GO" id="GO:0016020">
    <property type="term" value="C:membrane"/>
    <property type="evidence" value="ECO:0007669"/>
    <property type="project" value="UniProtKB-SubCell"/>
</dbReference>
<dbReference type="Proteomes" id="UP001179600">
    <property type="component" value="Chromosome"/>
</dbReference>
<feature type="transmembrane region" description="Helical" evidence="8">
    <location>
        <begin position="288"/>
        <end position="312"/>
    </location>
</feature>
<feature type="transmembrane region" description="Helical" evidence="8">
    <location>
        <begin position="245"/>
        <end position="268"/>
    </location>
</feature>
<feature type="transmembrane region" description="Helical" evidence="8">
    <location>
        <begin position="16"/>
        <end position="36"/>
    </location>
</feature>
<keyword evidence="3" id="KW-0474">Menaquinone biosynthesis</keyword>
<dbReference type="Pfam" id="PF01040">
    <property type="entry name" value="UbiA"/>
    <property type="match status" value="1"/>
</dbReference>
<dbReference type="NCBIfam" id="NF009926">
    <property type="entry name" value="PRK13387.1"/>
    <property type="match status" value="1"/>
</dbReference>
<evidence type="ECO:0000256" key="6">
    <source>
        <dbReference type="ARBA" id="ARBA00022989"/>
    </source>
</evidence>
<dbReference type="NCBIfam" id="NF004752">
    <property type="entry name" value="PRK06080.1-4"/>
    <property type="match status" value="1"/>
</dbReference>
<dbReference type="EC" id="2.5.1.74" evidence="9"/>
<comment type="subcellular location">
    <subcellularLocation>
        <location evidence="1">Membrane</location>
        <topology evidence="1">Multi-pass membrane protein</topology>
    </subcellularLocation>
</comment>
<dbReference type="AlphaFoldDB" id="A0AAE9XPD0"/>